<dbReference type="PANTHER" id="PTHR33909:SF1">
    <property type="entry name" value="SEC TRANSLOCON ACCESSORY COMPLEX SUBUNIT YAJC"/>
    <property type="match status" value="1"/>
</dbReference>
<evidence type="ECO:0000256" key="5">
    <source>
        <dbReference type="ARBA" id="ARBA00022475"/>
    </source>
</evidence>
<dbReference type="GO" id="GO:0015031">
    <property type="term" value="P:protein transport"/>
    <property type="evidence" value="ECO:0007669"/>
    <property type="project" value="UniProtKB-KW"/>
</dbReference>
<dbReference type="SMART" id="SM01323">
    <property type="entry name" value="YajC"/>
    <property type="match status" value="1"/>
</dbReference>
<dbReference type="PANTHER" id="PTHR33909">
    <property type="entry name" value="SEC TRANSLOCON ACCESSORY COMPLEX SUBUNIT YAJC"/>
    <property type="match status" value="1"/>
</dbReference>
<dbReference type="PRINTS" id="PR01853">
    <property type="entry name" value="YAJCTRNLCASE"/>
</dbReference>
<evidence type="ECO:0000256" key="2">
    <source>
        <dbReference type="ARBA" id="ARBA00006742"/>
    </source>
</evidence>
<feature type="transmembrane region" description="Helical" evidence="11">
    <location>
        <begin position="14"/>
        <end position="33"/>
    </location>
</feature>
<evidence type="ECO:0000256" key="3">
    <source>
        <dbReference type="ARBA" id="ARBA00014962"/>
    </source>
</evidence>
<name>C6HWB9_9BACT</name>
<organism evidence="12 13">
    <name type="scientific">Leptospirillum ferrodiazotrophum</name>
    <dbReference type="NCBI Taxonomy" id="412449"/>
    <lineage>
        <taxon>Bacteria</taxon>
        <taxon>Pseudomonadati</taxon>
        <taxon>Nitrospirota</taxon>
        <taxon>Nitrospiria</taxon>
        <taxon>Nitrospirales</taxon>
        <taxon>Nitrospiraceae</taxon>
        <taxon>Leptospirillum</taxon>
    </lineage>
</organism>
<dbReference type="GO" id="GO:0005886">
    <property type="term" value="C:plasma membrane"/>
    <property type="evidence" value="ECO:0007669"/>
    <property type="project" value="UniProtKB-SubCell"/>
</dbReference>
<keyword evidence="5" id="KW-1003">Cell membrane</keyword>
<dbReference type="InterPro" id="IPR003849">
    <property type="entry name" value="Preprotein_translocase_YajC"/>
</dbReference>
<evidence type="ECO:0000313" key="13">
    <source>
        <dbReference type="Proteomes" id="UP000009374"/>
    </source>
</evidence>
<accession>C6HWB9</accession>
<keyword evidence="4" id="KW-0813">Transport</keyword>
<evidence type="ECO:0000256" key="7">
    <source>
        <dbReference type="ARBA" id="ARBA00022927"/>
    </source>
</evidence>
<dbReference type="AlphaFoldDB" id="C6HWB9"/>
<evidence type="ECO:0000256" key="8">
    <source>
        <dbReference type="ARBA" id="ARBA00022989"/>
    </source>
</evidence>
<keyword evidence="9" id="KW-0811">Translocation</keyword>
<evidence type="ECO:0000256" key="10">
    <source>
        <dbReference type="ARBA" id="ARBA00023136"/>
    </source>
</evidence>
<dbReference type="NCBIfam" id="TIGR00739">
    <property type="entry name" value="yajC"/>
    <property type="match status" value="1"/>
</dbReference>
<proteinExistence type="inferred from homology"/>
<evidence type="ECO:0000256" key="6">
    <source>
        <dbReference type="ARBA" id="ARBA00022692"/>
    </source>
</evidence>
<keyword evidence="8 11" id="KW-1133">Transmembrane helix</keyword>
<evidence type="ECO:0000256" key="4">
    <source>
        <dbReference type="ARBA" id="ARBA00022448"/>
    </source>
</evidence>
<evidence type="ECO:0000313" key="12">
    <source>
        <dbReference type="EMBL" id="EES53097.1"/>
    </source>
</evidence>
<gene>
    <name evidence="12" type="ORF">UBAL3_80420047</name>
</gene>
<keyword evidence="13" id="KW-1185">Reference proteome</keyword>
<evidence type="ECO:0000256" key="9">
    <source>
        <dbReference type="ARBA" id="ARBA00023010"/>
    </source>
</evidence>
<keyword evidence="10 11" id="KW-0472">Membrane</keyword>
<protein>
    <recommendedName>
        <fullName evidence="3">Sec translocon accessory complex subunit YajC</fullName>
    </recommendedName>
</protein>
<dbReference type="Proteomes" id="UP000009374">
    <property type="component" value="Unassembled WGS sequence"/>
</dbReference>
<dbReference type="EMBL" id="GG693869">
    <property type="protein sequence ID" value="EES53097.1"/>
    <property type="molecule type" value="Genomic_DNA"/>
</dbReference>
<reference evidence="12 13" key="1">
    <citation type="journal article" date="2009" name="Appl. Environ. Microbiol.">
        <title>Community genomic and proteomic analyses of chemoautotrophic iron-oxidizing "Leptospirillum rubarum" (Group II) and "Leptospirillum ferrodiazotrophum" (Group III) bacteria in acid mine drainage biofilms.</title>
        <authorList>
            <person name="Goltsman D.S."/>
            <person name="Denef V.J."/>
            <person name="Singer S.W."/>
            <person name="VerBerkmoes N.C."/>
            <person name="Lefsrud M."/>
            <person name="Mueller R.S."/>
            <person name="Dick G.J."/>
            <person name="Sun C.L."/>
            <person name="Wheeler K.E."/>
            <person name="Zemla A."/>
            <person name="Baker B.J."/>
            <person name="Hauser L."/>
            <person name="Land M."/>
            <person name="Shah M.B."/>
            <person name="Thelen M.P."/>
            <person name="Hettich R.L."/>
            <person name="Banfield J.F."/>
        </authorList>
    </citation>
    <scope>NUCLEOTIDE SEQUENCE [LARGE SCALE GENOMIC DNA]</scope>
</reference>
<evidence type="ECO:0000256" key="1">
    <source>
        <dbReference type="ARBA" id="ARBA00004162"/>
    </source>
</evidence>
<keyword evidence="7" id="KW-0653">Protein transport</keyword>
<dbReference type="Pfam" id="PF02699">
    <property type="entry name" value="YajC"/>
    <property type="match status" value="1"/>
</dbReference>
<sequence>MNTQASAGSSAQTLMQIVPILLIVVLFYALVIMPQKKRQKKMAEFLSALKVGDRVVTGGGLVGTITAIGEKEISLEIAPGVVITVMRQAVLALAGDGLS</sequence>
<comment type="subcellular location">
    <subcellularLocation>
        <location evidence="1">Cell membrane</location>
        <topology evidence="1">Single-pass membrane protein</topology>
    </subcellularLocation>
</comment>
<comment type="similarity">
    <text evidence="2">Belongs to the YajC family.</text>
</comment>
<keyword evidence="6 11" id="KW-0812">Transmembrane</keyword>
<evidence type="ECO:0000256" key="11">
    <source>
        <dbReference type="SAM" id="Phobius"/>
    </source>
</evidence>